<comment type="caution">
    <text evidence="5">The sequence shown here is derived from an EMBL/GenBank/DDBJ whole genome shotgun (WGS) entry which is preliminary data.</text>
</comment>
<dbReference type="EMBL" id="JBHSOD010000007">
    <property type="protein sequence ID" value="MFC5884961.1"/>
    <property type="molecule type" value="Genomic_DNA"/>
</dbReference>
<dbReference type="Pfam" id="PF00109">
    <property type="entry name" value="ketoacyl-synt"/>
    <property type="match status" value="2"/>
</dbReference>
<gene>
    <name evidence="5" type="ORF">ACFP0N_08235</name>
</gene>
<evidence type="ECO:0000256" key="3">
    <source>
        <dbReference type="RuleBase" id="RU003694"/>
    </source>
</evidence>
<evidence type="ECO:0000256" key="1">
    <source>
        <dbReference type="ARBA" id="ARBA00008467"/>
    </source>
</evidence>
<dbReference type="InterPro" id="IPR014030">
    <property type="entry name" value="Ketoacyl_synth_N"/>
</dbReference>
<proteinExistence type="inferred from homology"/>
<keyword evidence="2 3" id="KW-0808">Transferase</keyword>
<dbReference type="Proteomes" id="UP001596067">
    <property type="component" value="Unassembled WGS sequence"/>
</dbReference>
<name>A0ABW1EV76_9ACTN</name>
<dbReference type="InterPro" id="IPR014031">
    <property type="entry name" value="Ketoacyl_synth_C"/>
</dbReference>
<dbReference type="InterPro" id="IPR016039">
    <property type="entry name" value="Thiolase-like"/>
</dbReference>
<dbReference type="Pfam" id="PF02801">
    <property type="entry name" value="Ketoacyl-synt_C"/>
    <property type="match status" value="1"/>
</dbReference>
<feature type="domain" description="Ketosynthase family 3 (KS3)" evidence="4">
    <location>
        <begin position="1"/>
        <end position="377"/>
    </location>
</feature>
<dbReference type="PANTHER" id="PTHR11712">
    <property type="entry name" value="POLYKETIDE SYNTHASE-RELATED"/>
    <property type="match status" value="1"/>
</dbReference>
<evidence type="ECO:0000259" key="4">
    <source>
        <dbReference type="PROSITE" id="PS52004"/>
    </source>
</evidence>
<dbReference type="SMART" id="SM00825">
    <property type="entry name" value="PKS_KS"/>
    <property type="match status" value="1"/>
</dbReference>
<accession>A0ABW1EV76</accession>
<dbReference type="PANTHER" id="PTHR11712:SF347">
    <property type="entry name" value="BETA KETOACYL-ACYL CARRIER PROTEIN SYNTHASE"/>
    <property type="match status" value="1"/>
</dbReference>
<dbReference type="PROSITE" id="PS52004">
    <property type="entry name" value="KS3_2"/>
    <property type="match status" value="1"/>
</dbReference>
<keyword evidence="6" id="KW-1185">Reference proteome</keyword>
<dbReference type="InterPro" id="IPR000794">
    <property type="entry name" value="Beta-ketoacyl_synthase"/>
</dbReference>
<reference evidence="6" key="1">
    <citation type="journal article" date="2019" name="Int. J. Syst. Evol. Microbiol.">
        <title>The Global Catalogue of Microorganisms (GCM) 10K type strain sequencing project: providing services to taxonomists for standard genome sequencing and annotation.</title>
        <authorList>
            <consortium name="The Broad Institute Genomics Platform"/>
            <consortium name="The Broad Institute Genome Sequencing Center for Infectious Disease"/>
            <person name="Wu L."/>
            <person name="Ma J."/>
        </authorList>
    </citation>
    <scope>NUCLEOTIDE SEQUENCE [LARGE SCALE GENOMIC DNA]</scope>
    <source>
        <strain evidence="6">CGMCC 4.1469</strain>
    </source>
</reference>
<evidence type="ECO:0000256" key="2">
    <source>
        <dbReference type="ARBA" id="ARBA00022679"/>
    </source>
</evidence>
<sequence>MNWAVTGMGAVASVGRDPAELFANLCAGVSGVGELKGFDLTRHDARFAYEVDDRPEPGADVPRRATALLLDAVRQAARDAGLDEHDLSGVPILIGTGLRELRSVELWQRDGIEFPPQDLHFGTALRRECSADDTHTFSNACSAGLYALGLATDLLAAGTAETVIVAGVDVLTETMYGLLERVQPVPPERVRPFDRNRAGVLMGEGAAAVVLTRTPAAGRKVHGLVRGVAVNCDAHHVTAPDPVGIAEAIREAHTRAGLGPADIDLVMVHGTGTLLNDETEAIALGEAFGDAAGGPVMTAIKSMTGHTSGASGLLNLVVTLIALAEGRVPPTIGLDDPVKEASGFRIVTGEAAELPMSVAQLNAFGFGGVNAVAIVEAAR</sequence>
<comment type="similarity">
    <text evidence="1 3">Belongs to the thiolase-like superfamily. Beta-ketoacyl-ACP synthases family.</text>
</comment>
<dbReference type="RefSeq" id="WP_313762827.1">
    <property type="nucleotide sequence ID" value="NZ_BAAAVH010000039.1"/>
</dbReference>
<evidence type="ECO:0000313" key="6">
    <source>
        <dbReference type="Proteomes" id="UP001596067"/>
    </source>
</evidence>
<dbReference type="InterPro" id="IPR020841">
    <property type="entry name" value="PKS_Beta-ketoAc_synthase_dom"/>
</dbReference>
<dbReference type="SUPFAM" id="SSF53901">
    <property type="entry name" value="Thiolase-like"/>
    <property type="match status" value="2"/>
</dbReference>
<evidence type="ECO:0000313" key="5">
    <source>
        <dbReference type="EMBL" id="MFC5884961.1"/>
    </source>
</evidence>
<organism evidence="5 6">
    <name type="scientific">Kitasatospora aburaviensis</name>
    <dbReference type="NCBI Taxonomy" id="67265"/>
    <lineage>
        <taxon>Bacteria</taxon>
        <taxon>Bacillati</taxon>
        <taxon>Actinomycetota</taxon>
        <taxon>Actinomycetes</taxon>
        <taxon>Kitasatosporales</taxon>
        <taxon>Streptomycetaceae</taxon>
        <taxon>Kitasatospora</taxon>
    </lineage>
</organism>
<dbReference type="Gene3D" id="3.40.47.10">
    <property type="match status" value="1"/>
</dbReference>
<protein>
    <submittedName>
        <fullName evidence="5">Beta-ketoacyl-[acyl-carrier-protein] synthase family protein</fullName>
    </submittedName>
</protein>